<feature type="chain" id="PRO_5039644557" evidence="2">
    <location>
        <begin position="25"/>
        <end position="662"/>
    </location>
</feature>
<evidence type="ECO:0000256" key="1">
    <source>
        <dbReference type="SAM" id="MobiDB-lite"/>
    </source>
</evidence>
<dbReference type="EMBL" id="SIDB01000006">
    <property type="protein sequence ID" value="KAI3431706.1"/>
    <property type="molecule type" value="Genomic_DNA"/>
</dbReference>
<gene>
    <name evidence="3" type="ORF">D9Q98_004751</name>
</gene>
<sequence>MRPPARAVACLLLLGLSLASGVVAQTFNPEKQVDAGRKWIYLVGREGCSDPPSSGWLGTQYCDLDNDIVAWSSGGGVRTTWHMKASVNNPTNLIGKPSTFQASGAAWVVCRTPTKPEFNCPSRSFLSYSSKCPDWSSTAGPDTATAEWVLERAPAVPGQPSVHGQFYMRAAVLPPSRVLLPDTVAAAWGPFTMQGRTGRCRRAYLGLLNNKTPAPKCGDPQLGLYEFQPNNASILIVWNIIPRYDPPPPAPKPKPPPPKPRPKPPSPKPPSPKPPSPKPPRPKPPSPKPPHPKPPSPKPPSPKPPSPKPPSPKPPSPKPPSPKPPSPKPPPEQKREAPLPPSPKPPSPKPPSPKPSPKPPSPKPPSPKPPSPKPPSPKPPSPKPSPPPPSPPPPPAPDCCPGTGCAFSTDTSSLICASVPAAPADLIVVASGSGARLLSVSVFDPVYTGGPGIAITGFRVVARPVNPALPDLSATGLGANGTQPGEHVFTFDSSQYVCGQEYYIFAWTVNAYGQSEAFVFSGLDPIPVADCYSCCSASGLACSYNLISGANTCADQPAPPILMIVGGPPESVLVQVLPPIYTGGVGIQLTGFQMLFRPVNPALPEIMIINMGANNFTSFLSYNQYACGEEYYAFGWAMNAAGLSTNYTSPLVNPVKMPDCYS</sequence>
<dbReference type="AlphaFoldDB" id="A0A9D4TQB1"/>
<proteinExistence type="predicted"/>
<dbReference type="Proteomes" id="UP001055712">
    <property type="component" value="Unassembled WGS sequence"/>
</dbReference>
<reference evidence="3" key="2">
    <citation type="submission" date="2020-11" db="EMBL/GenBank/DDBJ databases">
        <authorList>
            <person name="Cecchin M."/>
            <person name="Marcolungo L."/>
            <person name="Rossato M."/>
            <person name="Girolomoni L."/>
            <person name="Cosentino E."/>
            <person name="Cuine S."/>
            <person name="Li-Beisson Y."/>
            <person name="Delledonne M."/>
            <person name="Ballottari M."/>
        </authorList>
    </citation>
    <scope>NUCLEOTIDE SEQUENCE</scope>
    <source>
        <strain evidence="3">211/11P</strain>
        <tissue evidence="3">Whole cell</tissue>
    </source>
</reference>
<keyword evidence="4" id="KW-1185">Reference proteome</keyword>
<keyword evidence="2" id="KW-0732">Signal</keyword>
<dbReference type="PRINTS" id="PR01217">
    <property type="entry name" value="PRICHEXTENSN"/>
</dbReference>
<feature type="compositionally biased region" description="Pro residues" evidence="1">
    <location>
        <begin position="338"/>
        <end position="396"/>
    </location>
</feature>
<evidence type="ECO:0000256" key="2">
    <source>
        <dbReference type="SAM" id="SignalP"/>
    </source>
</evidence>
<feature type="signal peptide" evidence="2">
    <location>
        <begin position="1"/>
        <end position="24"/>
    </location>
</feature>
<accession>A0A9D4TQB1</accession>
<protein>
    <submittedName>
        <fullName evidence="3">Uncharacterized protein</fullName>
    </submittedName>
</protein>
<name>A0A9D4TQB1_CHLVU</name>
<organism evidence="3 4">
    <name type="scientific">Chlorella vulgaris</name>
    <name type="common">Green alga</name>
    <dbReference type="NCBI Taxonomy" id="3077"/>
    <lineage>
        <taxon>Eukaryota</taxon>
        <taxon>Viridiplantae</taxon>
        <taxon>Chlorophyta</taxon>
        <taxon>core chlorophytes</taxon>
        <taxon>Trebouxiophyceae</taxon>
        <taxon>Chlorellales</taxon>
        <taxon>Chlorellaceae</taxon>
        <taxon>Chlorella clade</taxon>
        <taxon>Chlorella</taxon>
    </lineage>
</organism>
<evidence type="ECO:0000313" key="4">
    <source>
        <dbReference type="Proteomes" id="UP001055712"/>
    </source>
</evidence>
<feature type="region of interest" description="Disordered" evidence="1">
    <location>
        <begin position="247"/>
        <end position="396"/>
    </location>
</feature>
<reference evidence="3" key="1">
    <citation type="journal article" date="2019" name="Plant J.">
        <title>Chlorella vulgaris genome assembly and annotation reveals the molecular basis for metabolic acclimation to high light conditions.</title>
        <authorList>
            <person name="Cecchin M."/>
            <person name="Marcolungo L."/>
            <person name="Rossato M."/>
            <person name="Girolomoni L."/>
            <person name="Cosentino E."/>
            <person name="Cuine S."/>
            <person name="Li-Beisson Y."/>
            <person name="Delledonne M."/>
            <person name="Ballottari M."/>
        </authorList>
    </citation>
    <scope>NUCLEOTIDE SEQUENCE</scope>
    <source>
        <strain evidence="3">211/11P</strain>
    </source>
</reference>
<evidence type="ECO:0000313" key="3">
    <source>
        <dbReference type="EMBL" id="KAI3431706.1"/>
    </source>
</evidence>
<comment type="caution">
    <text evidence="3">The sequence shown here is derived from an EMBL/GenBank/DDBJ whole genome shotgun (WGS) entry which is preliminary data.</text>
</comment>
<feature type="compositionally biased region" description="Pro residues" evidence="1">
    <location>
        <begin position="247"/>
        <end position="330"/>
    </location>
</feature>